<sequence>MKNQSSSFDISSFNAVADSEVGIDISMKLANGDDSGVIFTVIGKHADAVQVWTKKMFQAMQREEQMAKRRGKDAELLDIDKLREQNIEGACVRVIGWKNVDQPFDKELLKSVLRKNPHWVEQITDESNDQANFTKSN</sequence>
<dbReference type="EMBL" id="CP001674">
    <property type="protein sequence ID" value="ACT50864.1"/>
    <property type="molecule type" value="Genomic_DNA"/>
</dbReference>
<name>C6XE89_METGS</name>
<dbReference type="HOGENOM" id="CLU_1862833_0_0_4"/>
<accession>C6XE89</accession>
<proteinExistence type="predicted"/>
<dbReference type="STRING" id="582744.Msip34_1619"/>
<reference evidence="2" key="1">
    <citation type="submission" date="2009-07" db="EMBL/GenBank/DDBJ databases">
        <title>Complete sequence of chromosome of Methylovorus sp. SIP3-4.</title>
        <authorList>
            <person name="Lucas S."/>
            <person name="Copeland A."/>
            <person name="Lapidus A."/>
            <person name="Glavina del Rio T."/>
            <person name="Tice H."/>
            <person name="Bruce D."/>
            <person name="Goodwin L."/>
            <person name="Pitluck S."/>
            <person name="Clum A."/>
            <person name="Larimer F."/>
            <person name="Land M."/>
            <person name="Hauser L."/>
            <person name="Kyrpides N."/>
            <person name="Mikhailova N."/>
            <person name="Kayluzhnaya M."/>
            <person name="Chistoserdova L."/>
        </authorList>
    </citation>
    <scope>NUCLEOTIDE SEQUENCE [LARGE SCALE GENOMIC DNA]</scope>
    <source>
        <strain evidence="2">SIP3-4</strain>
    </source>
</reference>
<organism evidence="1 2">
    <name type="scientific">Methylovorus glucosotrophus (strain SIP3-4)</name>
    <dbReference type="NCBI Taxonomy" id="582744"/>
    <lineage>
        <taxon>Bacteria</taxon>
        <taxon>Pseudomonadati</taxon>
        <taxon>Pseudomonadota</taxon>
        <taxon>Betaproteobacteria</taxon>
        <taxon>Nitrosomonadales</taxon>
        <taxon>Methylophilaceae</taxon>
        <taxon>Methylovorus</taxon>
    </lineage>
</organism>
<dbReference type="Proteomes" id="UP000002743">
    <property type="component" value="Chromosome"/>
</dbReference>
<evidence type="ECO:0000313" key="2">
    <source>
        <dbReference type="Proteomes" id="UP000002743"/>
    </source>
</evidence>
<reference evidence="1 2" key="2">
    <citation type="journal article" date="2011" name="J. Bacteriol.">
        <title>Genomes of three methylotrophs from a single niche uncover genetic and metabolic divergence of Methylophilaceae.</title>
        <authorList>
            <person name="Lapidus A."/>
            <person name="Clum A."/>
            <person name="Labutti K."/>
            <person name="Kaluzhnaya M.G."/>
            <person name="Lim S."/>
            <person name="Beck D.A."/>
            <person name="Glavina Del Rio T."/>
            <person name="Nolan M."/>
            <person name="Mavromatis K."/>
            <person name="Huntemann M."/>
            <person name="Lucas S."/>
            <person name="Lidstrom M.E."/>
            <person name="Ivanova N."/>
            <person name="Chistoserdova L."/>
        </authorList>
    </citation>
    <scope>NUCLEOTIDE SEQUENCE [LARGE SCALE GENOMIC DNA]</scope>
    <source>
        <strain evidence="1 2">SIP3-4</strain>
    </source>
</reference>
<evidence type="ECO:0000313" key="1">
    <source>
        <dbReference type="EMBL" id="ACT50864.1"/>
    </source>
</evidence>
<gene>
    <name evidence="1" type="ordered locus">Msip34_1619</name>
</gene>
<dbReference type="KEGG" id="mei:Msip34_1619"/>
<dbReference type="RefSeq" id="WP_015830279.1">
    <property type="nucleotide sequence ID" value="NC_012969.1"/>
</dbReference>
<dbReference type="AlphaFoldDB" id="C6XE89"/>
<keyword evidence="2" id="KW-1185">Reference proteome</keyword>
<protein>
    <submittedName>
        <fullName evidence="1">Uncharacterized protein</fullName>
    </submittedName>
</protein>